<dbReference type="PRINTS" id="PR00040">
    <property type="entry name" value="HTHMERR"/>
</dbReference>
<dbReference type="InterPro" id="IPR000551">
    <property type="entry name" value="MerR-type_HTH_dom"/>
</dbReference>
<dbReference type="Pfam" id="PF13411">
    <property type="entry name" value="MerR_1"/>
    <property type="match status" value="1"/>
</dbReference>
<keyword evidence="4" id="KW-1185">Reference proteome</keyword>
<dbReference type="PANTHER" id="PTHR30204">
    <property type="entry name" value="REDOX-CYCLING DRUG-SENSING TRANSCRIPTIONAL ACTIVATOR SOXR"/>
    <property type="match status" value="1"/>
</dbReference>
<protein>
    <submittedName>
        <fullName evidence="3">MerR family transcriptional regulator</fullName>
    </submittedName>
</protein>
<dbReference type="Gene3D" id="1.10.1660.10">
    <property type="match status" value="1"/>
</dbReference>
<name>A0A934NLG9_9NOCA</name>
<organism evidence="3 4">
    <name type="scientific">Antrihabitans stalagmiti</name>
    <dbReference type="NCBI Taxonomy" id="2799499"/>
    <lineage>
        <taxon>Bacteria</taxon>
        <taxon>Bacillati</taxon>
        <taxon>Actinomycetota</taxon>
        <taxon>Actinomycetes</taxon>
        <taxon>Mycobacteriales</taxon>
        <taxon>Nocardiaceae</taxon>
        <taxon>Antrihabitans</taxon>
    </lineage>
</organism>
<dbReference type="GO" id="GO:0003700">
    <property type="term" value="F:DNA-binding transcription factor activity"/>
    <property type="evidence" value="ECO:0007669"/>
    <property type="project" value="InterPro"/>
</dbReference>
<dbReference type="RefSeq" id="WP_199700932.1">
    <property type="nucleotide sequence ID" value="NZ_JAEMNV010000001.1"/>
</dbReference>
<keyword evidence="1" id="KW-0238">DNA-binding</keyword>
<accession>A0A934NLG9</accession>
<evidence type="ECO:0000256" key="1">
    <source>
        <dbReference type="ARBA" id="ARBA00023125"/>
    </source>
</evidence>
<evidence type="ECO:0000313" key="3">
    <source>
        <dbReference type="EMBL" id="MBJ8337327.1"/>
    </source>
</evidence>
<comment type="caution">
    <text evidence="3">The sequence shown here is derived from an EMBL/GenBank/DDBJ whole genome shotgun (WGS) entry which is preliminary data.</text>
</comment>
<dbReference type="Proteomes" id="UP000655868">
    <property type="component" value="Unassembled WGS sequence"/>
</dbReference>
<feature type="domain" description="HTH merR-type" evidence="2">
    <location>
        <begin position="17"/>
        <end position="85"/>
    </location>
</feature>
<dbReference type="SUPFAM" id="SSF46955">
    <property type="entry name" value="Putative DNA-binding domain"/>
    <property type="match status" value="1"/>
</dbReference>
<reference evidence="3" key="1">
    <citation type="submission" date="2020-12" db="EMBL/GenBank/DDBJ databases">
        <title>Antrihabitans popcorni sp. nov. and Antrihabitans auranticaus sp. nov., isolated from a larva cave.</title>
        <authorList>
            <person name="Lee S.D."/>
            <person name="Kim I.S."/>
        </authorList>
    </citation>
    <scope>NUCLEOTIDE SEQUENCE</scope>
    <source>
        <strain evidence="3">YC3-6</strain>
    </source>
</reference>
<dbReference type="PANTHER" id="PTHR30204:SF58">
    <property type="entry name" value="HTH-TYPE TRANSCRIPTIONAL REGULATOR YFMP"/>
    <property type="match status" value="1"/>
</dbReference>
<dbReference type="PROSITE" id="PS50937">
    <property type="entry name" value="HTH_MERR_2"/>
    <property type="match status" value="1"/>
</dbReference>
<dbReference type="EMBL" id="JAEMNV010000001">
    <property type="protein sequence ID" value="MBJ8337327.1"/>
    <property type="molecule type" value="Genomic_DNA"/>
</dbReference>
<dbReference type="InterPro" id="IPR047057">
    <property type="entry name" value="MerR_fam"/>
</dbReference>
<evidence type="ECO:0000313" key="4">
    <source>
        <dbReference type="Proteomes" id="UP000655868"/>
    </source>
</evidence>
<sequence>MREPDHTSGRPAAGHAVYGISVAAELSGAAVQSLRLFERHGLVTPARSEGGTRRYSSDDIDRIRRITELMKSGINLAGIDRILELEDDNAELREANGR</sequence>
<dbReference type="SMART" id="SM00422">
    <property type="entry name" value="HTH_MERR"/>
    <property type="match status" value="1"/>
</dbReference>
<proteinExistence type="predicted"/>
<gene>
    <name evidence="3" type="ORF">JGU71_00380</name>
</gene>
<dbReference type="AlphaFoldDB" id="A0A934NLG9"/>
<dbReference type="InterPro" id="IPR009061">
    <property type="entry name" value="DNA-bd_dom_put_sf"/>
</dbReference>
<evidence type="ECO:0000259" key="2">
    <source>
        <dbReference type="PROSITE" id="PS50937"/>
    </source>
</evidence>
<dbReference type="GO" id="GO:0003677">
    <property type="term" value="F:DNA binding"/>
    <property type="evidence" value="ECO:0007669"/>
    <property type="project" value="UniProtKB-KW"/>
</dbReference>